<feature type="region of interest" description="Disordered" evidence="4">
    <location>
        <begin position="15"/>
        <end position="76"/>
    </location>
</feature>
<organism evidence="5 6">
    <name type="scientific">Knipowitschia caucasica</name>
    <name type="common">Caucasian dwarf goby</name>
    <name type="synonym">Pomatoschistus caucasicus</name>
    <dbReference type="NCBI Taxonomy" id="637954"/>
    <lineage>
        <taxon>Eukaryota</taxon>
        <taxon>Metazoa</taxon>
        <taxon>Chordata</taxon>
        <taxon>Craniata</taxon>
        <taxon>Vertebrata</taxon>
        <taxon>Euteleostomi</taxon>
        <taxon>Actinopterygii</taxon>
        <taxon>Neopterygii</taxon>
        <taxon>Teleostei</taxon>
        <taxon>Neoteleostei</taxon>
        <taxon>Acanthomorphata</taxon>
        <taxon>Gobiaria</taxon>
        <taxon>Gobiiformes</taxon>
        <taxon>Gobioidei</taxon>
        <taxon>Gobiidae</taxon>
        <taxon>Gobiinae</taxon>
        <taxon>Knipowitschia</taxon>
    </lineage>
</organism>
<comment type="similarity">
    <text evidence="2">Belongs to the PKI family.</text>
</comment>
<proteinExistence type="inferred from homology"/>
<evidence type="ECO:0008006" key="7">
    <source>
        <dbReference type="Google" id="ProtNLM"/>
    </source>
</evidence>
<gene>
    <name evidence="5" type="ORF">KC01_LOCUS33518</name>
</gene>
<evidence type="ECO:0000313" key="6">
    <source>
        <dbReference type="Proteomes" id="UP001497482"/>
    </source>
</evidence>
<evidence type="ECO:0000256" key="4">
    <source>
        <dbReference type="SAM" id="MobiDB-lite"/>
    </source>
</evidence>
<evidence type="ECO:0000313" key="5">
    <source>
        <dbReference type="EMBL" id="CAL1606315.1"/>
    </source>
</evidence>
<dbReference type="InterPro" id="IPR004171">
    <property type="entry name" value="cAMP_dep_PKI"/>
</dbReference>
<comment type="function">
    <text evidence="1">Extremely potent competitive inhibitor of cAMP-dependent protein kinase activity, this protein interacts with the catalytic subunit of the enzyme after the cAMP-induced dissociation of its regulatory chains.</text>
</comment>
<feature type="compositionally biased region" description="Low complexity" evidence="4">
    <location>
        <begin position="54"/>
        <end position="69"/>
    </location>
</feature>
<dbReference type="PANTHER" id="PTHR15416">
    <property type="entry name" value="CAMP-DEPENDENT PROTEIN KINASE INHIBITOR/PKI"/>
    <property type="match status" value="1"/>
</dbReference>
<dbReference type="Pfam" id="PF02827">
    <property type="entry name" value="PKI"/>
    <property type="match status" value="1"/>
</dbReference>
<sequence>MDVEASYSEFISCDRTGRRNAVPDIAGEGAPAASTSQLSQDLEGMDLKSKGEDPGASPAPAAEGPSSDAQDSGGPS</sequence>
<dbReference type="AlphaFoldDB" id="A0AAV2LYZ4"/>
<dbReference type="EMBL" id="OZ035827">
    <property type="protein sequence ID" value="CAL1606315.1"/>
    <property type="molecule type" value="Genomic_DNA"/>
</dbReference>
<evidence type="ECO:0000256" key="3">
    <source>
        <dbReference type="ARBA" id="ARBA00023013"/>
    </source>
</evidence>
<keyword evidence="6" id="KW-1185">Reference proteome</keyword>
<accession>A0AAV2LYZ4</accession>
<name>A0AAV2LYZ4_KNICA</name>
<evidence type="ECO:0000256" key="1">
    <source>
        <dbReference type="ARBA" id="ARBA00002844"/>
    </source>
</evidence>
<dbReference type="GO" id="GO:0004862">
    <property type="term" value="F:cAMP-dependent protein kinase inhibitor activity"/>
    <property type="evidence" value="ECO:0007669"/>
    <property type="project" value="InterPro"/>
</dbReference>
<reference evidence="5 6" key="1">
    <citation type="submission" date="2024-04" db="EMBL/GenBank/DDBJ databases">
        <authorList>
            <person name="Waldvogel A.-M."/>
            <person name="Schoenle A."/>
        </authorList>
    </citation>
    <scope>NUCLEOTIDE SEQUENCE [LARGE SCALE GENOMIC DNA]</scope>
</reference>
<dbReference type="Proteomes" id="UP001497482">
    <property type="component" value="Chromosome 5"/>
</dbReference>
<keyword evidence="3" id="KW-0649">Protein kinase inhibitor</keyword>
<evidence type="ECO:0000256" key="2">
    <source>
        <dbReference type="ARBA" id="ARBA00006393"/>
    </source>
</evidence>
<protein>
    <recommendedName>
        <fullName evidence="7">cAMP-dependent protein kinase inhibitor gamma</fullName>
    </recommendedName>
</protein>